<proteinExistence type="predicted"/>
<comment type="caution">
    <text evidence="2">The sequence shown here is derived from an EMBL/GenBank/DDBJ whole genome shotgun (WGS) entry which is preliminary data.</text>
</comment>
<dbReference type="AlphaFoldDB" id="A0ABD6C8N1"/>
<dbReference type="RefSeq" id="WP_247377043.1">
    <property type="nucleotide sequence ID" value="NZ_JALLGV010000003.1"/>
</dbReference>
<feature type="transmembrane region" description="Helical" evidence="1">
    <location>
        <begin position="31"/>
        <end position="53"/>
    </location>
</feature>
<reference evidence="2 3" key="1">
    <citation type="journal article" date="2019" name="Int. J. Syst. Evol. Microbiol.">
        <title>The Global Catalogue of Microorganisms (GCM) 10K type strain sequencing project: providing services to taxonomists for standard genome sequencing and annotation.</title>
        <authorList>
            <consortium name="The Broad Institute Genomics Platform"/>
            <consortium name="The Broad Institute Genome Sequencing Center for Infectious Disease"/>
            <person name="Wu L."/>
            <person name="Ma J."/>
        </authorList>
    </citation>
    <scope>NUCLEOTIDE SEQUENCE [LARGE SCALE GENOMIC DNA]</scope>
    <source>
        <strain evidence="2 3">CGMCC 1.12125</strain>
    </source>
</reference>
<feature type="transmembrane region" description="Helical" evidence="1">
    <location>
        <begin position="60"/>
        <end position="79"/>
    </location>
</feature>
<feature type="transmembrane region" description="Helical" evidence="1">
    <location>
        <begin position="85"/>
        <end position="107"/>
    </location>
</feature>
<evidence type="ECO:0000313" key="2">
    <source>
        <dbReference type="EMBL" id="MFD1585829.1"/>
    </source>
</evidence>
<dbReference type="EMBL" id="JBHUDJ010000001">
    <property type="protein sequence ID" value="MFD1585829.1"/>
    <property type="molecule type" value="Genomic_DNA"/>
</dbReference>
<accession>A0ABD6C8N1</accession>
<name>A0ABD6C8N1_9EURY</name>
<evidence type="ECO:0000256" key="1">
    <source>
        <dbReference type="SAM" id="Phobius"/>
    </source>
</evidence>
<sequence length="113" mass="11691">MQTRSITEAGGIVLVVAGFVTAAYLTQDVTFGFILPIIHVMNIAVGITGMGLLALMKPRLAPVAGAVGIGLAIDTFVFMYHDPLWALPALAGGTLCVGSLVSGRVSVPQPQQQ</sequence>
<keyword evidence="1" id="KW-0472">Membrane</keyword>
<evidence type="ECO:0000313" key="3">
    <source>
        <dbReference type="Proteomes" id="UP001597119"/>
    </source>
</evidence>
<gene>
    <name evidence="2" type="ORF">ACFR9U_02450</name>
</gene>
<dbReference type="Proteomes" id="UP001597119">
    <property type="component" value="Unassembled WGS sequence"/>
</dbReference>
<feature type="transmembrane region" description="Helical" evidence="1">
    <location>
        <begin position="7"/>
        <end position="25"/>
    </location>
</feature>
<keyword evidence="3" id="KW-1185">Reference proteome</keyword>
<keyword evidence="1" id="KW-0812">Transmembrane</keyword>
<keyword evidence="1" id="KW-1133">Transmembrane helix</keyword>
<evidence type="ECO:0008006" key="4">
    <source>
        <dbReference type="Google" id="ProtNLM"/>
    </source>
</evidence>
<protein>
    <recommendedName>
        <fullName evidence="4">SPW repeat-containing protein</fullName>
    </recommendedName>
</protein>
<organism evidence="2 3">
    <name type="scientific">Halorientalis brevis</name>
    <dbReference type="NCBI Taxonomy" id="1126241"/>
    <lineage>
        <taxon>Archaea</taxon>
        <taxon>Methanobacteriati</taxon>
        <taxon>Methanobacteriota</taxon>
        <taxon>Stenosarchaea group</taxon>
        <taxon>Halobacteria</taxon>
        <taxon>Halobacteriales</taxon>
        <taxon>Haloarculaceae</taxon>
        <taxon>Halorientalis</taxon>
    </lineage>
</organism>